<feature type="coiled-coil region" evidence="1">
    <location>
        <begin position="141"/>
        <end position="168"/>
    </location>
</feature>
<dbReference type="AlphaFoldDB" id="A0A3A8KQK8"/>
<evidence type="ECO:0000256" key="1">
    <source>
        <dbReference type="SAM" id="Coils"/>
    </source>
</evidence>
<keyword evidence="5" id="KW-1185">Reference proteome</keyword>
<proteinExistence type="predicted"/>
<keyword evidence="1" id="KW-0175">Coiled coil</keyword>
<evidence type="ECO:0000256" key="3">
    <source>
        <dbReference type="SAM" id="SignalP"/>
    </source>
</evidence>
<dbReference type="PROSITE" id="PS51257">
    <property type="entry name" value="PROKAR_LIPOPROTEIN"/>
    <property type="match status" value="1"/>
</dbReference>
<evidence type="ECO:0000313" key="4">
    <source>
        <dbReference type="EMBL" id="RKH04682.1"/>
    </source>
</evidence>
<name>A0A3A8KQK8_9BACT</name>
<dbReference type="RefSeq" id="WP_120602344.1">
    <property type="nucleotide sequence ID" value="NZ_JABFJX010000042.1"/>
</dbReference>
<evidence type="ECO:0000256" key="2">
    <source>
        <dbReference type="SAM" id="MobiDB-lite"/>
    </source>
</evidence>
<dbReference type="OrthoDB" id="5383443at2"/>
<sequence>MFQNRTKRHWVMGLALGASMTFLAGCSSSKAARVDDAMMARVPEEQLGAVRDAQLARTKAADNVTRAEVAVRDAERASEVARRNGDAAESRMEAEKAAVKAAEATGQQSPIAQAKIRLQGADAGRIAADAEVAWHERKTDTAKAEKDLRDAELKVADTELNLAQYKALEKSGDVRAQEMSEANFMSAVAEAKRGVEDARRRVGEQKRVEQDARAEWQRLRSQAPQGYGGSGTAD</sequence>
<feature type="compositionally biased region" description="Basic and acidic residues" evidence="2">
    <location>
        <begin position="191"/>
        <end position="218"/>
    </location>
</feature>
<feature type="region of interest" description="Disordered" evidence="2">
    <location>
        <begin position="191"/>
        <end position="234"/>
    </location>
</feature>
<organism evidence="4 5">
    <name type="scientific">Corallococcus carmarthensis</name>
    <dbReference type="NCBI Taxonomy" id="2316728"/>
    <lineage>
        <taxon>Bacteria</taxon>
        <taxon>Pseudomonadati</taxon>
        <taxon>Myxococcota</taxon>
        <taxon>Myxococcia</taxon>
        <taxon>Myxococcales</taxon>
        <taxon>Cystobacterineae</taxon>
        <taxon>Myxococcaceae</taxon>
        <taxon>Corallococcus</taxon>
    </lineage>
</organism>
<protein>
    <recommendedName>
        <fullName evidence="6">DUF4398 domain-containing protein</fullName>
    </recommendedName>
</protein>
<accession>A0A3A8KQK8</accession>
<comment type="caution">
    <text evidence="4">The sequence shown here is derived from an EMBL/GenBank/DDBJ whole genome shotgun (WGS) entry which is preliminary data.</text>
</comment>
<gene>
    <name evidence="4" type="ORF">D7X32_10300</name>
</gene>
<evidence type="ECO:0008006" key="6">
    <source>
        <dbReference type="Google" id="ProtNLM"/>
    </source>
</evidence>
<feature type="chain" id="PRO_5017439973" description="DUF4398 domain-containing protein" evidence="3">
    <location>
        <begin position="25"/>
        <end position="234"/>
    </location>
</feature>
<evidence type="ECO:0000313" key="5">
    <source>
        <dbReference type="Proteomes" id="UP000268313"/>
    </source>
</evidence>
<feature type="signal peptide" evidence="3">
    <location>
        <begin position="1"/>
        <end position="24"/>
    </location>
</feature>
<keyword evidence="3" id="KW-0732">Signal</keyword>
<dbReference type="Proteomes" id="UP000268313">
    <property type="component" value="Unassembled WGS sequence"/>
</dbReference>
<reference evidence="5" key="1">
    <citation type="submission" date="2018-09" db="EMBL/GenBank/DDBJ databases">
        <authorList>
            <person name="Livingstone P.G."/>
            <person name="Whitworth D.E."/>
        </authorList>
    </citation>
    <scope>NUCLEOTIDE SEQUENCE [LARGE SCALE GENOMIC DNA]</scope>
    <source>
        <strain evidence="5">CA043D</strain>
    </source>
</reference>
<dbReference type="EMBL" id="RAWE01000026">
    <property type="protein sequence ID" value="RKH04682.1"/>
    <property type="molecule type" value="Genomic_DNA"/>
</dbReference>